<evidence type="ECO:0000256" key="8">
    <source>
        <dbReference type="SAM" id="Phobius"/>
    </source>
</evidence>
<evidence type="ECO:0000256" key="1">
    <source>
        <dbReference type="ARBA" id="ARBA00004167"/>
    </source>
</evidence>
<feature type="compositionally biased region" description="Low complexity" evidence="7">
    <location>
        <begin position="12"/>
        <end position="22"/>
    </location>
</feature>
<dbReference type="KEGG" id="obi:106867416"/>
<dbReference type="OMA" id="MRHKYEN"/>
<evidence type="ECO:0000256" key="7">
    <source>
        <dbReference type="SAM" id="MobiDB-lite"/>
    </source>
</evidence>
<name>A0A0L8I0N9_OCTBM</name>
<accession>A0A0L8I0N9</accession>
<sequence length="97" mass="11025">MAEPKVKAETTNSSSKVNSSSSYGWRQAPTTMLFRITNFELFVKPNKPVMYAGISMFVGCVAYIIFMNINDDKKNKTYVSVAEDGSLIKRQRTSRWD</sequence>
<dbReference type="PANTHER" id="PTHR14274">
    <property type="entry name" value="SMALL INTEGRAL MEMBRANE PROTEIN 8"/>
    <property type="match status" value="1"/>
</dbReference>
<proteinExistence type="inferred from homology"/>
<reference evidence="9" key="1">
    <citation type="submission" date="2015-07" db="EMBL/GenBank/DDBJ databases">
        <title>MeaNS - Measles Nucleotide Surveillance Program.</title>
        <authorList>
            <person name="Tran T."/>
            <person name="Druce J."/>
        </authorList>
    </citation>
    <scope>NUCLEOTIDE SEQUENCE</scope>
    <source>
        <strain evidence="9">UCB-OBI-ISO-001</strain>
        <tissue evidence="9">Gonad</tissue>
    </source>
</reference>
<feature type="transmembrane region" description="Helical" evidence="8">
    <location>
        <begin position="49"/>
        <end position="66"/>
    </location>
</feature>
<dbReference type="GO" id="GO:0016020">
    <property type="term" value="C:membrane"/>
    <property type="evidence" value="ECO:0007669"/>
    <property type="project" value="UniProtKB-SubCell"/>
</dbReference>
<keyword evidence="4 8" id="KW-0812">Transmembrane</keyword>
<dbReference type="OrthoDB" id="1880105at2759"/>
<evidence type="ECO:0000256" key="4">
    <source>
        <dbReference type="ARBA" id="ARBA00022692"/>
    </source>
</evidence>
<comment type="similarity">
    <text evidence="2">Belongs to the SMIM8 family.</text>
</comment>
<dbReference type="AlphaFoldDB" id="A0A0L8I0N9"/>
<gene>
    <name evidence="9" type="ORF">OCBIM_22039651mg</name>
</gene>
<dbReference type="PANTHER" id="PTHR14274:SF1">
    <property type="entry name" value="SMALL INTEGRAL MEMBRANE PROTEIN 8"/>
    <property type="match status" value="1"/>
</dbReference>
<evidence type="ECO:0000256" key="3">
    <source>
        <dbReference type="ARBA" id="ARBA00014451"/>
    </source>
</evidence>
<evidence type="ECO:0000256" key="2">
    <source>
        <dbReference type="ARBA" id="ARBA00009328"/>
    </source>
</evidence>
<keyword evidence="5 8" id="KW-1133">Transmembrane helix</keyword>
<evidence type="ECO:0000256" key="6">
    <source>
        <dbReference type="ARBA" id="ARBA00023136"/>
    </source>
</evidence>
<comment type="subcellular location">
    <subcellularLocation>
        <location evidence="1">Membrane</location>
        <topology evidence="1">Single-pass membrane protein</topology>
    </subcellularLocation>
</comment>
<dbReference type="Pfam" id="PF14937">
    <property type="entry name" value="DUF4500"/>
    <property type="match status" value="1"/>
</dbReference>
<organism evidence="9">
    <name type="scientific">Octopus bimaculoides</name>
    <name type="common">California two-spotted octopus</name>
    <dbReference type="NCBI Taxonomy" id="37653"/>
    <lineage>
        <taxon>Eukaryota</taxon>
        <taxon>Metazoa</taxon>
        <taxon>Spiralia</taxon>
        <taxon>Lophotrochozoa</taxon>
        <taxon>Mollusca</taxon>
        <taxon>Cephalopoda</taxon>
        <taxon>Coleoidea</taxon>
        <taxon>Octopodiformes</taxon>
        <taxon>Octopoda</taxon>
        <taxon>Incirrata</taxon>
        <taxon>Octopodidae</taxon>
        <taxon>Octopus</taxon>
    </lineage>
</organism>
<dbReference type="EMBL" id="KQ416811">
    <property type="protein sequence ID" value="KOF95073.1"/>
    <property type="molecule type" value="Genomic_DNA"/>
</dbReference>
<feature type="region of interest" description="Disordered" evidence="7">
    <location>
        <begin position="1"/>
        <end position="24"/>
    </location>
</feature>
<evidence type="ECO:0000313" key="9">
    <source>
        <dbReference type="EMBL" id="KOF95073.1"/>
    </source>
</evidence>
<keyword evidence="6 8" id="KW-0472">Membrane</keyword>
<evidence type="ECO:0000256" key="5">
    <source>
        <dbReference type="ARBA" id="ARBA00022989"/>
    </source>
</evidence>
<dbReference type="InterPro" id="IPR026686">
    <property type="entry name" value="UPF0708"/>
</dbReference>
<protein>
    <recommendedName>
        <fullName evidence="3">Small integral membrane protein 8</fullName>
    </recommendedName>
</protein>